<comment type="caution">
    <text evidence="2">The sequence shown here is derived from an EMBL/GenBank/DDBJ whole genome shotgun (WGS) entry which is preliminary data.</text>
</comment>
<dbReference type="EMBL" id="JACGWJ010000004">
    <property type="protein sequence ID" value="KAL0423301.1"/>
    <property type="molecule type" value="Genomic_DNA"/>
</dbReference>
<proteinExistence type="predicted"/>
<gene>
    <name evidence="2" type="ORF">Sradi_0864900</name>
</gene>
<feature type="compositionally biased region" description="Basic residues" evidence="1">
    <location>
        <begin position="14"/>
        <end position="24"/>
    </location>
</feature>
<dbReference type="PANTHER" id="PTHR34046">
    <property type="entry name" value="OS06G0218800 PROTEIN"/>
    <property type="match status" value="1"/>
</dbReference>
<protein>
    <submittedName>
        <fullName evidence="2">Uncharacterized protein</fullName>
    </submittedName>
</protein>
<evidence type="ECO:0000313" key="2">
    <source>
        <dbReference type="EMBL" id="KAL0423301.1"/>
    </source>
</evidence>
<sequence length="182" mass="20197">MESRKPKMNNNNNHNHHHHHKQTGRSKNGSAAAACKKHPKHRQSPGVCSICLGEKLSHLTNNPTANSSRSKPAAAHSPSSSSSSYLSSLSSSNPSSYSSPIRRFDAVVQARKSTRVFKNVDTVLKKSRSMAFVLQRRKEGDENGKSSESKSGFWSKLLQRRNKGLMHSRTTRERVITTAVLH</sequence>
<accession>A0AAW2V4M6</accession>
<feature type="region of interest" description="Disordered" evidence="1">
    <location>
        <begin position="1"/>
        <end position="47"/>
    </location>
</feature>
<feature type="region of interest" description="Disordered" evidence="1">
    <location>
        <begin position="62"/>
        <end position="100"/>
    </location>
</feature>
<dbReference type="AlphaFoldDB" id="A0AAW2V4M6"/>
<name>A0AAW2V4M6_SESRA</name>
<reference evidence="2" key="2">
    <citation type="journal article" date="2024" name="Plant">
        <title>Genomic evolution and insights into agronomic trait innovations of Sesamum species.</title>
        <authorList>
            <person name="Miao H."/>
            <person name="Wang L."/>
            <person name="Qu L."/>
            <person name="Liu H."/>
            <person name="Sun Y."/>
            <person name="Le M."/>
            <person name="Wang Q."/>
            <person name="Wei S."/>
            <person name="Zheng Y."/>
            <person name="Lin W."/>
            <person name="Duan Y."/>
            <person name="Cao H."/>
            <person name="Xiong S."/>
            <person name="Wang X."/>
            <person name="Wei L."/>
            <person name="Li C."/>
            <person name="Ma Q."/>
            <person name="Ju M."/>
            <person name="Zhao R."/>
            <person name="Li G."/>
            <person name="Mu C."/>
            <person name="Tian Q."/>
            <person name="Mei H."/>
            <person name="Zhang T."/>
            <person name="Gao T."/>
            <person name="Zhang H."/>
        </authorList>
    </citation>
    <scope>NUCLEOTIDE SEQUENCE</scope>
    <source>
        <strain evidence="2">G02</strain>
    </source>
</reference>
<reference evidence="2" key="1">
    <citation type="submission" date="2020-06" db="EMBL/GenBank/DDBJ databases">
        <authorList>
            <person name="Li T."/>
            <person name="Hu X."/>
            <person name="Zhang T."/>
            <person name="Song X."/>
            <person name="Zhang H."/>
            <person name="Dai N."/>
            <person name="Sheng W."/>
            <person name="Hou X."/>
            <person name="Wei L."/>
        </authorList>
    </citation>
    <scope>NUCLEOTIDE SEQUENCE</scope>
    <source>
        <strain evidence="2">G02</strain>
        <tissue evidence="2">Leaf</tissue>
    </source>
</reference>
<dbReference type="PANTHER" id="PTHR34046:SF7">
    <property type="entry name" value="DUF740 FAMILY PROTEIN"/>
    <property type="match status" value="1"/>
</dbReference>
<feature type="compositionally biased region" description="Low complexity" evidence="1">
    <location>
        <begin position="67"/>
        <end position="100"/>
    </location>
</feature>
<evidence type="ECO:0000256" key="1">
    <source>
        <dbReference type="SAM" id="MobiDB-lite"/>
    </source>
</evidence>
<organism evidence="2">
    <name type="scientific">Sesamum radiatum</name>
    <name type="common">Black benniseed</name>
    <dbReference type="NCBI Taxonomy" id="300843"/>
    <lineage>
        <taxon>Eukaryota</taxon>
        <taxon>Viridiplantae</taxon>
        <taxon>Streptophyta</taxon>
        <taxon>Embryophyta</taxon>
        <taxon>Tracheophyta</taxon>
        <taxon>Spermatophyta</taxon>
        <taxon>Magnoliopsida</taxon>
        <taxon>eudicotyledons</taxon>
        <taxon>Gunneridae</taxon>
        <taxon>Pentapetalae</taxon>
        <taxon>asterids</taxon>
        <taxon>lamiids</taxon>
        <taxon>Lamiales</taxon>
        <taxon>Pedaliaceae</taxon>
        <taxon>Sesamum</taxon>
    </lineage>
</organism>